<dbReference type="InterPro" id="IPR046341">
    <property type="entry name" value="SET_dom_sf"/>
</dbReference>
<feature type="compositionally biased region" description="Polar residues" evidence="1">
    <location>
        <begin position="69"/>
        <end position="78"/>
    </location>
</feature>
<feature type="region of interest" description="Disordered" evidence="1">
    <location>
        <begin position="212"/>
        <end position="250"/>
    </location>
</feature>
<feature type="region of interest" description="Disordered" evidence="1">
    <location>
        <begin position="364"/>
        <end position="384"/>
    </location>
</feature>
<comment type="caution">
    <text evidence="3">The sequence shown here is derived from an EMBL/GenBank/DDBJ whole genome shotgun (WGS) entry which is preliminary data.</text>
</comment>
<dbReference type="VEuPathDB" id="TriTrypDB:LpyrH10_23_1110"/>
<feature type="compositionally biased region" description="Low complexity" evidence="1">
    <location>
        <begin position="226"/>
        <end position="248"/>
    </location>
</feature>
<evidence type="ECO:0000313" key="3">
    <source>
        <dbReference type="EMBL" id="KPA75804.1"/>
    </source>
</evidence>
<feature type="region of interest" description="Disordered" evidence="1">
    <location>
        <begin position="482"/>
        <end position="510"/>
    </location>
</feature>
<feature type="compositionally biased region" description="Low complexity" evidence="1">
    <location>
        <begin position="491"/>
        <end position="500"/>
    </location>
</feature>
<evidence type="ECO:0000313" key="4">
    <source>
        <dbReference type="Proteomes" id="UP000037923"/>
    </source>
</evidence>
<feature type="domain" description="SET" evidence="2">
    <location>
        <begin position="259"/>
        <end position="429"/>
    </location>
</feature>
<proteinExistence type="predicted"/>
<feature type="region of interest" description="Disordered" evidence="1">
    <location>
        <begin position="1"/>
        <end position="53"/>
    </location>
</feature>
<dbReference type="GeneID" id="26908611"/>
<organism evidence="3 4">
    <name type="scientific">Leptomonas pyrrhocoris</name>
    <name type="common">Firebug parasite</name>
    <dbReference type="NCBI Taxonomy" id="157538"/>
    <lineage>
        <taxon>Eukaryota</taxon>
        <taxon>Discoba</taxon>
        <taxon>Euglenozoa</taxon>
        <taxon>Kinetoplastea</taxon>
        <taxon>Metakinetoplastina</taxon>
        <taxon>Trypanosomatida</taxon>
        <taxon>Trypanosomatidae</taxon>
        <taxon>Leishmaniinae</taxon>
        <taxon>Leptomonas</taxon>
    </lineage>
</organism>
<accession>A0A0N0DSM1</accession>
<feature type="region of interest" description="Disordered" evidence="1">
    <location>
        <begin position="69"/>
        <end position="96"/>
    </location>
</feature>
<dbReference type="PROSITE" id="PS50280">
    <property type="entry name" value="SET"/>
    <property type="match status" value="1"/>
</dbReference>
<dbReference type="Gene3D" id="2.170.270.10">
    <property type="entry name" value="SET domain"/>
    <property type="match status" value="1"/>
</dbReference>
<protein>
    <recommendedName>
        <fullName evidence="2">SET domain-containing protein</fullName>
    </recommendedName>
</protein>
<sequence>MKTARRTLGRGGAPPAARLSCFPAPVAATRPAQTAPPPRMRRSSAAVSPRANTSAVPFTAPCRFYTTSAHPSASTSLLPQPQQPQQQPRRRSKRCSYADADRVYAADATRNAGIGSKADEVGDAKSALGPSSPPASPYASRAAAAVQQHRGGVLRRVCTRMRQQWQIIVLTLLRTPYVGVLVARFLEASAYAAYVKGSVVLFTRTSTSPPITDVAPDADLRSPNESAASPPRQARSAVFRSSSSATSSPPRLLNAHALDCLYVGQSRLHSRGLFTSKALPRGTRVIAEPQRSLLLVAHFLTLLSDTSEKLPDTWHYTHPTGSVMELVTQAQPHHLLNHSCRANVCSGLSRVFWPAALLAAERQEKRRNCRQSPPTQRRASSGASHVAWEGNDVVSLDERLTRWPHFADANSFFLTRDVAAGEELTLDYSKRMAPLYAGELGHGTGAQGWLLCSCGEPCCRHFVYRHSPDAAEYLRHLHPYGGMSSRRAPSQQQQQQQQQQRKSVDSARKGEVDAVDGDVQDALHITATLLELGFDDELVLLSYAARPSDVVAYLYGQPLPSFGGAGAAGRSAAQVGIDVARRRVSKRVMLQNYRHVFRLLNEAVPLPPRHAAPNAKD</sequence>
<feature type="compositionally biased region" description="Low complexity" evidence="1">
    <location>
        <begin position="23"/>
        <end position="33"/>
    </location>
</feature>
<reference evidence="3 4" key="1">
    <citation type="submission" date="2015-07" db="EMBL/GenBank/DDBJ databases">
        <title>High-quality genome of monoxenous trypanosomatid Leptomonas pyrrhocoris.</title>
        <authorList>
            <person name="Flegontov P."/>
            <person name="Butenko A."/>
            <person name="Firsov S."/>
            <person name="Vlcek C."/>
            <person name="Logacheva M.D."/>
            <person name="Field M."/>
            <person name="Filatov D."/>
            <person name="Flegontova O."/>
            <person name="Gerasimov E."/>
            <person name="Jackson A.P."/>
            <person name="Kelly S."/>
            <person name="Opperdoes F."/>
            <person name="O'Reilly A."/>
            <person name="Votypka J."/>
            <person name="Yurchenko V."/>
            <person name="Lukes J."/>
        </authorList>
    </citation>
    <scope>NUCLEOTIDE SEQUENCE [LARGE SCALE GENOMIC DNA]</scope>
    <source>
        <strain evidence="3">H10</strain>
    </source>
</reference>
<dbReference type="SUPFAM" id="SSF82199">
    <property type="entry name" value="SET domain"/>
    <property type="match status" value="2"/>
</dbReference>
<dbReference type="EMBL" id="LGTL01000023">
    <property type="protein sequence ID" value="KPA75804.1"/>
    <property type="molecule type" value="Genomic_DNA"/>
</dbReference>
<dbReference type="OrthoDB" id="5792673at2759"/>
<evidence type="ECO:0000256" key="1">
    <source>
        <dbReference type="SAM" id="MobiDB-lite"/>
    </source>
</evidence>
<keyword evidence="4" id="KW-1185">Reference proteome</keyword>
<dbReference type="RefSeq" id="XP_015654243.1">
    <property type="nucleotide sequence ID" value="XM_015807294.1"/>
</dbReference>
<feature type="compositionally biased region" description="Polar residues" evidence="1">
    <location>
        <begin position="370"/>
        <end position="383"/>
    </location>
</feature>
<dbReference type="InterPro" id="IPR001214">
    <property type="entry name" value="SET_dom"/>
</dbReference>
<gene>
    <name evidence="3" type="ORF">ABB37_08326</name>
</gene>
<name>A0A0N0DSM1_LEPPY</name>
<dbReference type="OMA" id="KLPDTWH"/>
<dbReference type="AlphaFoldDB" id="A0A0N0DSM1"/>
<evidence type="ECO:0000259" key="2">
    <source>
        <dbReference type="PROSITE" id="PS50280"/>
    </source>
</evidence>
<dbReference type="Proteomes" id="UP000037923">
    <property type="component" value="Unassembled WGS sequence"/>
</dbReference>